<dbReference type="Proteomes" id="UP000030748">
    <property type="component" value="Unassembled WGS sequence"/>
</dbReference>
<sequence>MAAARAIISSSSGGCCGDKDQVFVAAVPLRAAKGPAQLVMSTAAYSLNLQHFMVIIKPSSSNNQQAEGGGMMVYDFQPEEPESIWVAASALSGAQVSGVILVRKLKKLPNRKCWFISYAKQNDTHAAATIFNQNWDTKLTIGHHDCRHYSQGLVEYLTAQKLVLDHLN</sequence>
<dbReference type="OrthoDB" id="1920822at2759"/>
<dbReference type="PhylomeDB" id="A0A022RUV9"/>
<gene>
    <name evidence="1" type="ORF">MIMGU_mgv1a015082mg</name>
</gene>
<dbReference type="PANTHER" id="PTHR36342:SF1">
    <property type="entry name" value="PTB DOMAIN ENGULFMENT ADAPTER"/>
    <property type="match status" value="1"/>
</dbReference>
<keyword evidence="2" id="KW-1185">Reference proteome</keyword>
<proteinExistence type="predicted"/>
<dbReference type="STRING" id="4155.A0A022RUV9"/>
<dbReference type="OMA" id="DCRDFTN"/>
<evidence type="ECO:0000313" key="2">
    <source>
        <dbReference type="Proteomes" id="UP000030748"/>
    </source>
</evidence>
<organism evidence="1 2">
    <name type="scientific">Erythranthe guttata</name>
    <name type="common">Yellow monkey flower</name>
    <name type="synonym">Mimulus guttatus</name>
    <dbReference type="NCBI Taxonomy" id="4155"/>
    <lineage>
        <taxon>Eukaryota</taxon>
        <taxon>Viridiplantae</taxon>
        <taxon>Streptophyta</taxon>
        <taxon>Embryophyta</taxon>
        <taxon>Tracheophyta</taxon>
        <taxon>Spermatophyta</taxon>
        <taxon>Magnoliopsida</taxon>
        <taxon>eudicotyledons</taxon>
        <taxon>Gunneridae</taxon>
        <taxon>Pentapetalae</taxon>
        <taxon>asterids</taxon>
        <taxon>lamiids</taxon>
        <taxon>Lamiales</taxon>
        <taxon>Phrymaceae</taxon>
        <taxon>Erythranthe</taxon>
    </lineage>
</organism>
<dbReference type="AlphaFoldDB" id="A0A022RUV9"/>
<name>A0A022RUV9_ERYGU</name>
<accession>A0A022RUV9</accession>
<dbReference type="KEGG" id="egt:105951882"/>
<protein>
    <submittedName>
        <fullName evidence="1">Uncharacterized protein</fullName>
    </submittedName>
</protein>
<dbReference type="PANTHER" id="PTHR36342">
    <property type="entry name" value="PTB DOMAIN ENGULFMENT ADAPTER"/>
    <property type="match status" value="1"/>
</dbReference>
<dbReference type="eggNOG" id="ENOG502RZWK">
    <property type="taxonomic scope" value="Eukaryota"/>
</dbReference>
<evidence type="ECO:0000313" key="1">
    <source>
        <dbReference type="EMBL" id="EYU42730.1"/>
    </source>
</evidence>
<reference evidence="1 2" key="1">
    <citation type="journal article" date="2013" name="Proc. Natl. Acad. Sci. U.S.A.">
        <title>Fine-scale variation in meiotic recombination in Mimulus inferred from population shotgun sequencing.</title>
        <authorList>
            <person name="Hellsten U."/>
            <person name="Wright K.M."/>
            <person name="Jenkins J."/>
            <person name="Shu S."/>
            <person name="Yuan Y."/>
            <person name="Wessler S.R."/>
            <person name="Schmutz J."/>
            <person name="Willis J.H."/>
            <person name="Rokhsar D.S."/>
        </authorList>
    </citation>
    <scope>NUCLEOTIDE SEQUENCE [LARGE SCALE GENOMIC DNA]</scope>
    <source>
        <strain evidence="2">cv. DUN x IM62</strain>
    </source>
</reference>
<dbReference type="EMBL" id="KI630276">
    <property type="protein sequence ID" value="EYU42730.1"/>
    <property type="molecule type" value="Genomic_DNA"/>
</dbReference>